<dbReference type="AlphaFoldDB" id="S6A2P7"/>
<evidence type="ECO:0000313" key="3">
    <source>
        <dbReference type="Proteomes" id="UP000015500"/>
    </source>
</evidence>
<sequence>MLHRQNNEAQGDVGNGPGETNRFALGCGEI</sequence>
<evidence type="ECO:0000313" key="2">
    <source>
        <dbReference type="EMBL" id="AGT32426.1"/>
    </source>
</evidence>
<dbReference type="STRING" id="1921421.M493_10825"/>
<reference evidence="2 3" key="1">
    <citation type="journal article" date="2014" name="Genome Announc.">
        <title>Complete Genome Sequence of the Thermophilic Polychlorinated Biphenyl Degrader Geobacillus sp. Strain JF8 (NBRC 109937).</title>
        <authorList>
            <person name="Shintani M."/>
            <person name="Ohtsubo Y."/>
            <person name="Fukuda K."/>
            <person name="Hosoyama A."/>
            <person name="Ohji S."/>
            <person name="Yamazoe A."/>
            <person name="Fujita N."/>
            <person name="Nagata Y."/>
            <person name="Tsuda M."/>
            <person name="Hatta T."/>
            <person name="Kimbara K."/>
        </authorList>
    </citation>
    <scope>NUCLEOTIDE SEQUENCE [LARGE SCALE GENOMIC DNA]</scope>
    <source>
        <strain evidence="2 3">JF8</strain>
    </source>
</reference>
<accession>S6A2P7</accession>
<gene>
    <name evidence="2" type="ORF">M493_10825</name>
</gene>
<dbReference type="HOGENOM" id="CLU_3403743_0_0_9"/>
<evidence type="ECO:0000256" key="1">
    <source>
        <dbReference type="SAM" id="MobiDB-lite"/>
    </source>
</evidence>
<proteinExistence type="predicted"/>
<feature type="region of interest" description="Disordered" evidence="1">
    <location>
        <begin position="1"/>
        <end position="30"/>
    </location>
</feature>
<dbReference type="Proteomes" id="UP000015500">
    <property type="component" value="Chromosome"/>
</dbReference>
<name>S6A2P7_GEOG3</name>
<dbReference type="KEGG" id="gjf:M493_10825"/>
<protein>
    <submittedName>
        <fullName evidence="2">Uncharacterized protein</fullName>
    </submittedName>
</protein>
<dbReference type="EMBL" id="CP006254">
    <property type="protein sequence ID" value="AGT32426.1"/>
    <property type="molecule type" value="Genomic_DNA"/>
</dbReference>
<keyword evidence="3" id="KW-1185">Reference proteome</keyword>
<organism evidence="2 3">
    <name type="scientific">Geobacillus genomosp. 3</name>
    <dbReference type="NCBI Taxonomy" id="1921421"/>
    <lineage>
        <taxon>Bacteria</taxon>
        <taxon>Bacillati</taxon>
        <taxon>Bacillota</taxon>
        <taxon>Bacilli</taxon>
        <taxon>Bacillales</taxon>
        <taxon>Anoxybacillaceae</taxon>
        <taxon>Geobacillus</taxon>
    </lineage>
</organism>